<feature type="domain" description="Glycosyltransferase 2-like" evidence="1">
    <location>
        <begin position="11"/>
        <end position="123"/>
    </location>
</feature>
<dbReference type="PANTHER" id="PTHR22916">
    <property type="entry name" value="GLYCOSYLTRANSFERASE"/>
    <property type="match status" value="1"/>
</dbReference>
<dbReference type="InterPro" id="IPR029044">
    <property type="entry name" value="Nucleotide-diphossugar_trans"/>
</dbReference>
<sequence length="364" mass="39761">MTMAPAEPLFSLVLCVYGVEPYIARAVRCLLDQRCGDFELILVDDASPDASIETALNEAAGDARVRVVRHESNRGLSAARNTGLEVARGRYVCFPDPDDETGPDFLSAAAAAIEAQDPDIVVEGLEERYLDGAGGFVYANRVTAPSAVARGTDEVAGLALPLEERTLLGYVHTKFFRRALVADLRFDSGLTVSEDFFFSLGAFERARTVCVLDVAEYRYQKRSGSLTGGRYDSQRYTPDYYDVHRARIQTMLDFLEAHGIADDEAMQTLGALYGRYVVSTLMRQAAPVGGLSKGERRAWARELKRDPLFQRLIPVARARRSRALAVSLGVLRSGCVPAMLALGTAVSRAKAQGPGLVTKIQSER</sequence>
<dbReference type="PANTHER" id="PTHR22916:SF3">
    <property type="entry name" value="UDP-GLCNAC:BETAGAL BETA-1,3-N-ACETYLGLUCOSAMINYLTRANSFERASE-LIKE PROTEIN 1"/>
    <property type="match status" value="1"/>
</dbReference>
<proteinExistence type="predicted"/>
<dbReference type="Proteomes" id="UP001431693">
    <property type="component" value="Unassembled WGS sequence"/>
</dbReference>
<dbReference type="InterPro" id="IPR001173">
    <property type="entry name" value="Glyco_trans_2-like"/>
</dbReference>
<dbReference type="EMBL" id="JASJEX010000004">
    <property type="protein sequence ID" value="MDJ1130016.1"/>
    <property type="molecule type" value="Genomic_DNA"/>
</dbReference>
<gene>
    <name evidence="2" type="ORF">QJ043_07985</name>
</gene>
<dbReference type="Gene3D" id="3.90.550.10">
    <property type="entry name" value="Spore Coat Polysaccharide Biosynthesis Protein SpsA, Chain A"/>
    <property type="match status" value="1"/>
</dbReference>
<reference evidence="2" key="1">
    <citation type="submission" date="2023-05" db="EMBL/GenBank/DDBJ databases">
        <title>[olsenella] sp. nov., isolated from a pig farm feces dump.</title>
        <authorList>
            <person name="Chang Y.-H."/>
        </authorList>
    </citation>
    <scope>NUCLEOTIDE SEQUENCE</scope>
    <source>
        <strain evidence="2">YH-ols2217</strain>
    </source>
</reference>
<dbReference type="RefSeq" id="WP_283713162.1">
    <property type="nucleotide sequence ID" value="NZ_JASJEW010000003.1"/>
</dbReference>
<name>A0ABT6ZMY8_9ACTN</name>
<comment type="caution">
    <text evidence="2">The sequence shown here is derived from an EMBL/GenBank/DDBJ whole genome shotgun (WGS) entry which is preliminary data.</text>
</comment>
<keyword evidence="3" id="KW-1185">Reference proteome</keyword>
<dbReference type="SUPFAM" id="SSF53448">
    <property type="entry name" value="Nucleotide-diphospho-sugar transferases"/>
    <property type="match status" value="1"/>
</dbReference>
<dbReference type="Pfam" id="PF00535">
    <property type="entry name" value="Glycos_transf_2"/>
    <property type="match status" value="1"/>
</dbReference>
<evidence type="ECO:0000313" key="3">
    <source>
        <dbReference type="Proteomes" id="UP001431693"/>
    </source>
</evidence>
<evidence type="ECO:0000259" key="1">
    <source>
        <dbReference type="Pfam" id="PF00535"/>
    </source>
</evidence>
<accession>A0ABT6ZMY8</accession>
<evidence type="ECO:0000313" key="2">
    <source>
        <dbReference type="EMBL" id="MDJ1130016.1"/>
    </source>
</evidence>
<organism evidence="2 3">
    <name type="scientific">Kribbibacterium absianum</name>
    <dbReference type="NCBI Taxonomy" id="3044210"/>
    <lineage>
        <taxon>Bacteria</taxon>
        <taxon>Bacillati</taxon>
        <taxon>Actinomycetota</taxon>
        <taxon>Coriobacteriia</taxon>
        <taxon>Coriobacteriales</taxon>
        <taxon>Kribbibacteriaceae</taxon>
        <taxon>Kribbibacterium</taxon>
    </lineage>
</organism>
<protein>
    <submittedName>
        <fullName evidence="2">Glycosyltransferase family 2 protein</fullName>
    </submittedName>
</protein>
<dbReference type="CDD" id="cd00761">
    <property type="entry name" value="Glyco_tranf_GTA_type"/>
    <property type="match status" value="1"/>
</dbReference>